<dbReference type="SMART" id="SM00184">
    <property type="entry name" value="RING"/>
    <property type="match status" value="1"/>
</dbReference>
<feature type="compositionally biased region" description="Basic residues" evidence="6">
    <location>
        <begin position="430"/>
        <end position="446"/>
    </location>
</feature>
<evidence type="ECO:0000256" key="5">
    <source>
        <dbReference type="SAM" id="Coils"/>
    </source>
</evidence>
<evidence type="ECO:0000256" key="3">
    <source>
        <dbReference type="ARBA" id="ARBA00022833"/>
    </source>
</evidence>
<dbReference type="GO" id="GO:0016567">
    <property type="term" value="P:protein ubiquitination"/>
    <property type="evidence" value="ECO:0007669"/>
    <property type="project" value="TreeGrafter"/>
</dbReference>
<keyword evidence="10" id="KW-1185">Reference proteome</keyword>
<reference evidence="9" key="1">
    <citation type="submission" date="2021-11" db="EMBL/GenBank/DDBJ databases">
        <authorList>
            <consortium name="Genoscope - CEA"/>
            <person name="William W."/>
        </authorList>
    </citation>
    <scope>NUCLEOTIDE SEQUENCE</scope>
</reference>
<proteinExistence type="predicted"/>
<dbReference type="Gene3D" id="3.30.40.10">
    <property type="entry name" value="Zinc/RING finger domain, C3HC4 (zinc finger)"/>
    <property type="match status" value="2"/>
</dbReference>
<dbReference type="PROSITE" id="PS50271">
    <property type="entry name" value="ZF_UBP"/>
    <property type="match status" value="1"/>
</dbReference>
<feature type="coiled-coil region" evidence="5">
    <location>
        <begin position="325"/>
        <end position="408"/>
    </location>
</feature>
<protein>
    <recommendedName>
        <fullName evidence="11">BRCA1-associated protein</fullName>
    </recommendedName>
</protein>
<feature type="domain" description="UBP-type" evidence="8">
    <location>
        <begin position="183"/>
        <end position="291"/>
    </location>
</feature>
<dbReference type="GO" id="GO:0007265">
    <property type="term" value="P:Ras protein signal transduction"/>
    <property type="evidence" value="ECO:0007669"/>
    <property type="project" value="TreeGrafter"/>
</dbReference>
<evidence type="ECO:0000256" key="6">
    <source>
        <dbReference type="SAM" id="MobiDB-lite"/>
    </source>
</evidence>
<organism evidence="9 10">
    <name type="scientific">Pelagomonas calceolata</name>
    <dbReference type="NCBI Taxonomy" id="35677"/>
    <lineage>
        <taxon>Eukaryota</taxon>
        <taxon>Sar</taxon>
        <taxon>Stramenopiles</taxon>
        <taxon>Ochrophyta</taxon>
        <taxon>Pelagophyceae</taxon>
        <taxon>Pelagomonadales</taxon>
        <taxon>Pelagomonadaceae</taxon>
        <taxon>Pelagomonas</taxon>
    </lineage>
</organism>
<dbReference type="SMART" id="SM00290">
    <property type="entry name" value="ZnF_UBP"/>
    <property type="match status" value="1"/>
</dbReference>
<keyword evidence="1" id="KW-0479">Metal-binding</keyword>
<evidence type="ECO:0008006" key="11">
    <source>
        <dbReference type="Google" id="ProtNLM"/>
    </source>
</evidence>
<keyword evidence="2 4" id="KW-0863">Zinc-finger</keyword>
<evidence type="ECO:0000256" key="2">
    <source>
        <dbReference type="ARBA" id="ARBA00022771"/>
    </source>
</evidence>
<feature type="region of interest" description="Disordered" evidence="6">
    <location>
        <begin position="487"/>
        <end position="517"/>
    </location>
</feature>
<evidence type="ECO:0000259" key="7">
    <source>
        <dbReference type="PROSITE" id="PS50089"/>
    </source>
</evidence>
<dbReference type="CDD" id="cd16457">
    <property type="entry name" value="RING-H2_BRAP2"/>
    <property type="match status" value="1"/>
</dbReference>
<evidence type="ECO:0000256" key="1">
    <source>
        <dbReference type="ARBA" id="ARBA00022723"/>
    </source>
</evidence>
<dbReference type="InterPro" id="IPR001607">
    <property type="entry name" value="Znf_UBP"/>
</dbReference>
<dbReference type="PANTHER" id="PTHR24007:SF7">
    <property type="entry name" value="BRCA1-ASSOCIATED PROTEIN"/>
    <property type="match status" value="1"/>
</dbReference>
<dbReference type="GO" id="GO:0005737">
    <property type="term" value="C:cytoplasm"/>
    <property type="evidence" value="ECO:0007669"/>
    <property type="project" value="TreeGrafter"/>
</dbReference>
<evidence type="ECO:0000259" key="8">
    <source>
        <dbReference type="PROSITE" id="PS50271"/>
    </source>
</evidence>
<accession>A0A8J2X0D9</accession>
<gene>
    <name evidence="9" type="ORF">PECAL_2P22870</name>
</gene>
<dbReference type="Pfam" id="PF07576">
    <property type="entry name" value="BRAP2"/>
    <property type="match status" value="1"/>
</dbReference>
<dbReference type="EMBL" id="CAKKNE010000002">
    <property type="protein sequence ID" value="CAH0369176.1"/>
    <property type="molecule type" value="Genomic_DNA"/>
</dbReference>
<dbReference type="GO" id="GO:0008270">
    <property type="term" value="F:zinc ion binding"/>
    <property type="evidence" value="ECO:0007669"/>
    <property type="project" value="UniProtKB-KW"/>
</dbReference>
<dbReference type="OrthoDB" id="273556at2759"/>
<name>A0A8J2X0D9_9STRA</name>
<keyword evidence="3" id="KW-0862">Zinc</keyword>
<dbReference type="Proteomes" id="UP000789595">
    <property type="component" value="Unassembled WGS sequence"/>
</dbReference>
<evidence type="ECO:0000313" key="9">
    <source>
        <dbReference type="EMBL" id="CAH0369176.1"/>
    </source>
</evidence>
<evidence type="ECO:0000256" key="4">
    <source>
        <dbReference type="PROSITE-ProRule" id="PRU00502"/>
    </source>
</evidence>
<comment type="caution">
    <text evidence="9">The sequence shown here is derived from an EMBL/GenBank/DDBJ whole genome shotgun (WGS) entry which is preliminary data.</text>
</comment>
<keyword evidence="5" id="KW-0175">Coiled coil</keyword>
<sequence length="517" mass="57072">MQVHFTTGNPALGADHLHRGSIHLTQAPQSLAERDYGQALPDANLRRATVALVGVPSRFVPTDVVELLAPFRNSVREIRIFRHAEPPRLPPSLCIVTIACSSKQNATEIYARLHGTTHREEHKLAMAFVQQVEWQSRPAPPPDGLCVVCLDRLDVSYHVVLTTACDHSFHAACLGRWSDAPCPVCRYLHASLASQATHCATCALGSEEQKSSDERRDLWVCVVCGFAGCSAGNPQESSHIRDHYDQTKHAYAVSVTSQLVWDFSGRNYVHRLVMDGESVDAADAQEHRKLEGLALEYTQLLRSQLARQRDVYEQRLAARAGGVVDAAAEARVADLRAEVRALERRAARDRKRLEATESDLKFLEEVSSALEGDAAAREADARNAEAELEKAKSDADRLARALEAKLDVAMSVCRVPVDLQRRVDGVRPSRRHRGACWSRRRPRRRRLEAGDDVAPPPAPAAPVAKSIKCVATGKLFPTMAAAQAYAAKTGRTDFEESTEECVPEPPPEDPEDDELYK</sequence>
<dbReference type="AlphaFoldDB" id="A0A8J2X0D9"/>
<dbReference type="InterPro" id="IPR001841">
    <property type="entry name" value="Znf_RING"/>
</dbReference>
<evidence type="ECO:0000313" key="10">
    <source>
        <dbReference type="Proteomes" id="UP000789595"/>
    </source>
</evidence>
<dbReference type="GO" id="GO:0061630">
    <property type="term" value="F:ubiquitin protein ligase activity"/>
    <property type="evidence" value="ECO:0007669"/>
    <property type="project" value="TreeGrafter"/>
</dbReference>
<feature type="region of interest" description="Disordered" evidence="6">
    <location>
        <begin position="430"/>
        <end position="461"/>
    </location>
</feature>
<dbReference type="PROSITE" id="PS50089">
    <property type="entry name" value="ZF_RING_2"/>
    <property type="match status" value="1"/>
</dbReference>
<dbReference type="InterPro" id="IPR013083">
    <property type="entry name" value="Znf_RING/FYVE/PHD"/>
</dbReference>
<dbReference type="InterPro" id="IPR047243">
    <property type="entry name" value="RING-H2_BRAP2"/>
</dbReference>
<dbReference type="Pfam" id="PF02148">
    <property type="entry name" value="zf-UBP"/>
    <property type="match status" value="1"/>
</dbReference>
<dbReference type="Pfam" id="PF13639">
    <property type="entry name" value="zf-RING_2"/>
    <property type="match status" value="1"/>
</dbReference>
<dbReference type="PANTHER" id="PTHR24007">
    <property type="entry name" value="BRCA1-ASSOCIATED PROTEIN"/>
    <property type="match status" value="1"/>
</dbReference>
<feature type="compositionally biased region" description="Acidic residues" evidence="6">
    <location>
        <begin position="495"/>
        <end position="517"/>
    </location>
</feature>
<dbReference type="InterPro" id="IPR011422">
    <property type="entry name" value="BRAP2/ETP1_RRM"/>
</dbReference>
<feature type="domain" description="RING-type" evidence="7">
    <location>
        <begin position="146"/>
        <end position="186"/>
    </location>
</feature>
<dbReference type="SUPFAM" id="SSF57850">
    <property type="entry name" value="RING/U-box"/>
    <property type="match status" value="2"/>
</dbReference>